<protein>
    <recommendedName>
        <fullName evidence="1">Retrovirus-related Pol polyprotein from transposon TNT 1-94-like beta-barrel domain-containing protein</fullName>
    </recommendedName>
</protein>
<evidence type="ECO:0000313" key="3">
    <source>
        <dbReference type="Proteomes" id="UP000053477"/>
    </source>
</evidence>
<evidence type="ECO:0000259" key="1">
    <source>
        <dbReference type="Pfam" id="PF22936"/>
    </source>
</evidence>
<gene>
    <name evidence="2" type="ORF">SCHPADRAFT_877255</name>
</gene>
<dbReference type="EMBL" id="KQ086005">
    <property type="protein sequence ID" value="KLO11263.1"/>
    <property type="molecule type" value="Genomic_DNA"/>
</dbReference>
<dbReference type="Proteomes" id="UP000053477">
    <property type="component" value="Unassembled WGS sequence"/>
</dbReference>
<name>A0A0H2RP58_9AGAM</name>
<sequence>MSNIVSFKPFPIDKLEPDYSNWIVYSTQMETCVMASGLVRHLDGRAVAPTDLKYDTTKRKWLDKEGKIAGDDVVEAFEKKLDEWTQVQAHIKSQIFFSIPESMLISVRSLPTAHDIWEAVVKEVESRSDLYIMDIRTQIMTKKPESEAKLPEHLDSMKKLRERLTGMGSSMTDAEFNAAINSMLRKPAIPQIVDMGATSHFSADRDNFITFRPIPPAAIQVADGRMLYATGRGDLK</sequence>
<reference evidence="2 3" key="1">
    <citation type="submission" date="2015-04" db="EMBL/GenBank/DDBJ databases">
        <title>Complete genome sequence of Schizopora paradoxa KUC8140, a cosmopolitan wood degrader in East Asia.</title>
        <authorList>
            <consortium name="DOE Joint Genome Institute"/>
            <person name="Min B."/>
            <person name="Park H."/>
            <person name="Jang Y."/>
            <person name="Kim J.-J."/>
            <person name="Kim K.H."/>
            <person name="Pangilinan J."/>
            <person name="Lipzen A."/>
            <person name="Riley R."/>
            <person name="Grigoriev I.V."/>
            <person name="Spatafora J.W."/>
            <person name="Choi I.-G."/>
        </authorList>
    </citation>
    <scope>NUCLEOTIDE SEQUENCE [LARGE SCALE GENOMIC DNA]</scope>
    <source>
        <strain evidence="2 3">KUC8140</strain>
    </source>
</reference>
<dbReference type="AlphaFoldDB" id="A0A0H2RP58"/>
<feature type="domain" description="Retrovirus-related Pol polyprotein from transposon TNT 1-94-like beta-barrel" evidence="1">
    <location>
        <begin position="192"/>
        <end position="235"/>
    </location>
</feature>
<dbReference type="Pfam" id="PF14223">
    <property type="entry name" value="Retrotran_gag_2"/>
    <property type="match status" value="1"/>
</dbReference>
<feature type="non-terminal residue" evidence="2">
    <location>
        <position position="236"/>
    </location>
</feature>
<dbReference type="InParanoid" id="A0A0H2RP58"/>
<accession>A0A0H2RP58</accession>
<dbReference type="OrthoDB" id="2692435at2759"/>
<organism evidence="2 3">
    <name type="scientific">Schizopora paradoxa</name>
    <dbReference type="NCBI Taxonomy" id="27342"/>
    <lineage>
        <taxon>Eukaryota</taxon>
        <taxon>Fungi</taxon>
        <taxon>Dikarya</taxon>
        <taxon>Basidiomycota</taxon>
        <taxon>Agaricomycotina</taxon>
        <taxon>Agaricomycetes</taxon>
        <taxon>Hymenochaetales</taxon>
        <taxon>Schizoporaceae</taxon>
        <taxon>Schizopora</taxon>
    </lineage>
</organism>
<proteinExistence type="predicted"/>
<dbReference type="Pfam" id="PF22936">
    <property type="entry name" value="Pol_BBD"/>
    <property type="match status" value="1"/>
</dbReference>
<dbReference type="STRING" id="27342.A0A0H2RP58"/>
<keyword evidence="3" id="KW-1185">Reference proteome</keyword>
<dbReference type="InterPro" id="IPR054722">
    <property type="entry name" value="PolX-like_BBD"/>
</dbReference>
<evidence type="ECO:0000313" key="2">
    <source>
        <dbReference type="EMBL" id="KLO11263.1"/>
    </source>
</evidence>